<dbReference type="AlphaFoldDB" id="A0A1B8S963"/>
<dbReference type="InterPro" id="IPR002397">
    <property type="entry name" value="Cyt_P450_B"/>
</dbReference>
<evidence type="ECO:0000256" key="2">
    <source>
        <dbReference type="ARBA" id="ARBA00010617"/>
    </source>
</evidence>
<keyword evidence="7 8" id="KW-0503">Monooxygenase</keyword>
<evidence type="ECO:0000256" key="1">
    <source>
        <dbReference type="ARBA" id="ARBA00001971"/>
    </source>
</evidence>
<dbReference type="InterPro" id="IPR001128">
    <property type="entry name" value="Cyt_P450"/>
</dbReference>
<dbReference type="GO" id="GO:0008395">
    <property type="term" value="F:steroid hydroxylase activity"/>
    <property type="evidence" value="ECO:0007669"/>
    <property type="project" value="TreeGrafter"/>
</dbReference>
<evidence type="ECO:0000256" key="4">
    <source>
        <dbReference type="ARBA" id="ARBA00022723"/>
    </source>
</evidence>
<dbReference type="GO" id="GO:0006707">
    <property type="term" value="P:cholesterol catabolic process"/>
    <property type="evidence" value="ECO:0007669"/>
    <property type="project" value="TreeGrafter"/>
</dbReference>
<protein>
    <submittedName>
        <fullName evidence="9">Cytochrome P450</fullName>
    </submittedName>
</protein>
<keyword evidence="10" id="KW-1185">Reference proteome</keyword>
<dbReference type="RefSeq" id="WP_205634689.1">
    <property type="nucleotide sequence ID" value="NZ_LFOE01000136.1"/>
</dbReference>
<keyword evidence="4 8" id="KW-0479">Metal-binding</keyword>
<organism evidence="9 10">
    <name type="scientific">Mycolicibacter kumamotonensis</name>
    <dbReference type="NCBI Taxonomy" id="354243"/>
    <lineage>
        <taxon>Bacteria</taxon>
        <taxon>Bacillati</taxon>
        <taxon>Actinomycetota</taxon>
        <taxon>Actinomycetes</taxon>
        <taxon>Mycobacteriales</taxon>
        <taxon>Mycobacteriaceae</taxon>
        <taxon>Mycolicibacter</taxon>
    </lineage>
</organism>
<dbReference type="Pfam" id="PF00067">
    <property type="entry name" value="p450"/>
    <property type="match status" value="1"/>
</dbReference>
<evidence type="ECO:0000256" key="6">
    <source>
        <dbReference type="ARBA" id="ARBA00023004"/>
    </source>
</evidence>
<dbReference type="SUPFAM" id="SSF48264">
    <property type="entry name" value="Cytochrome P450"/>
    <property type="match status" value="1"/>
</dbReference>
<dbReference type="PANTHER" id="PTHR46696">
    <property type="entry name" value="P450, PUTATIVE (EUROFUNG)-RELATED"/>
    <property type="match status" value="1"/>
</dbReference>
<keyword evidence="3 8" id="KW-0349">Heme</keyword>
<dbReference type="GO" id="GO:0020037">
    <property type="term" value="F:heme binding"/>
    <property type="evidence" value="ECO:0007669"/>
    <property type="project" value="InterPro"/>
</dbReference>
<dbReference type="PROSITE" id="PS00086">
    <property type="entry name" value="CYTOCHROME_P450"/>
    <property type="match status" value="1"/>
</dbReference>
<accession>A0A1B8S963</accession>
<comment type="caution">
    <text evidence="9">The sequence shown here is derived from an EMBL/GenBank/DDBJ whole genome shotgun (WGS) entry which is preliminary data.</text>
</comment>
<keyword evidence="5 8" id="KW-0560">Oxidoreductase</keyword>
<evidence type="ECO:0000256" key="8">
    <source>
        <dbReference type="RuleBase" id="RU000461"/>
    </source>
</evidence>
<evidence type="ECO:0000256" key="5">
    <source>
        <dbReference type="ARBA" id="ARBA00023002"/>
    </source>
</evidence>
<dbReference type="GO" id="GO:0036199">
    <property type="term" value="F:cholest-4-en-3-one 26-monooxygenase activity"/>
    <property type="evidence" value="ECO:0007669"/>
    <property type="project" value="TreeGrafter"/>
</dbReference>
<proteinExistence type="inferred from homology"/>
<comment type="cofactor">
    <cofactor evidence="1">
        <name>heme</name>
        <dbReference type="ChEBI" id="CHEBI:30413"/>
    </cofactor>
</comment>
<dbReference type="PANTHER" id="PTHR46696:SF4">
    <property type="entry name" value="BIOTIN BIOSYNTHESIS CYTOCHROME P450"/>
    <property type="match status" value="1"/>
</dbReference>
<sequence length="174" mass="19153">EISSLGVLLVGAGSETVTKAIGNGVVLFHRNPGAWNKILADPSMIPKAFEEVLRYWPPSQYVGRFTTEETTYSGQTIPANVPVLLLDGSACRDERAFPDADRFDVNRDQPVSVYFGHGTHACLGAALARLESRIAFEEIARRWPRYAVDEANCRRVTASNVSGYSHVPVMVERS</sequence>
<dbReference type="Gene3D" id="1.10.630.10">
    <property type="entry name" value="Cytochrome P450"/>
    <property type="match status" value="1"/>
</dbReference>
<feature type="non-terminal residue" evidence="9">
    <location>
        <position position="1"/>
    </location>
</feature>
<comment type="similarity">
    <text evidence="2 8">Belongs to the cytochrome P450 family.</text>
</comment>
<dbReference type="Proteomes" id="UP000092668">
    <property type="component" value="Unassembled WGS sequence"/>
</dbReference>
<evidence type="ECO:0000256" key="3">
    <source>
        <dbReference type="ARBA" id="ARBA00022617"/>
    </source>
</evidence>
<dbReference type="GO" id="GO:0005506">
    <property type="term" value="F:iron ion binding"/>
    <property type="evidence" value="ECO:0007669"/>
    <property type="project" value="InterPro"/>
</dbReference>
<name>A0A1B8S963_9MYCO</name>
<dbReference type="EMBL" id="LFOE01000136">
    <property type="protein sequence ID" value="OBY29212.1"/>
    <property type="molecule type" value="Genomic_DNA"/>
</dbReference>
<evidence type="ECO:0000256" key="7">
    <source>
        <dbReference type="ARBA" id="ARBA00023033"/>
    </source>
</evidence>
<dbReference type="PRINTS" id="PR00359">
    <property type="entry name" value="BP450"/>
</dbReference>
<dbReference type="InterPro" id="IPR036396">
    <property type="entry name" value="Cyt_P450_sf"/>
</dbReference>
<gene>
    <name evidence="9" type="ORF">ACT18_24290</name>
</gene>
<reference evidence="9 10" key="1">
    <citation type="submission" date="2015-06" db="EMBL/GenBank/DDBJ databases">
        <title>Genome sequence of Mycobacterium kumamotonense strain Roo.</title>
        <authorList>
            <person name="Greninger A.L."/>
            <person name="Cunningham G."/>
            <person name="Miller S."/>
        </authorList>
    </citation>
    <scope>NUCLEOTIDE SEQUENCE [LARGE SCALE GENOMIC DNA]</scope>
    <source>
        <strain evidence="9 10">Roo</strain>
    </source>
</reference>
<evidence type="ECO:0000313" key="10">
    <source>
        <dbReference type="Proteomes" id="UP000092668"/>
    </source>
</evidence>
<evidence type="ECO:0000313" key="9">
    <source>
        <dbReference type="EMBL" id="OBY29212.1"/>
    </source>
</evidence>
<dbReference type="InterPro" id="IPR017972">
    <property type="entry name" value="Cyt_P450_CS"/>
</dbReference>
<keyword evidence="6 8" id="KW-0408">Iron</keyword>